<dbReference type="GO" id="GO:0019900">
    <property type="term" value="F:kinase binding"/>
    <property type="evidence" value="ECO:0007669"/>
    <property type="project" value="InterPro"/>
</dbReference>
<dbReference type="GO" id="GO:0019722">
    <property type="term" value="P:calcium-mediated signaling"/>
    <property type="evidence" value="ECO:0007669"/>
    <property type="project" value="InterPro"/>
</dbReference>
<dbReference type="PROSITE" id="PS00018">
    <property type="entry name" value="EF_HAND_1"/>
    <property type="match status" value="1"/>
</dbReference>
<dbReference type="GeneID" id="9831215"/>
<sequence length="209" mass="23738">MTICAACGVDDDSHDRADARLLKKTHFRSGQIRVLRDVFHRVAKSDDKIDFKEFQLALYGDAGDEKSSDLFSERIFACFDARGDGTVSFEEFVVGLDVFHPDASVEDKTAFAFRVYDLRGVGAINREDVRKMLEAVLRQSRAMSLTKEMTESVLDKTFEDCDLNKNGTISLSEFQILVKKNDRIIANMTMENLASLTKRYPEFLFADYS</sequence>
<dbReference type="PRINTS" id="PR00450">
    <property type="entry name" value="RECOVERIN"/>
</dbReference>
<dbReference type="Gene3D" id="1.10.238.10">
    <property type="entry name" value="EF-hand"/>
    <property type="match status" value="1"/>
</dbReference>
<dbReference type="Proteomes" id="UP000009170">
    <property type="component" value="Unassembled WGS sequence"/>
</dbReference>
<dbReference type="SMART" id="SM00054">
    <property type="entry name" value="EFh"/>
    <property type="match status" value="3"/>
</dbReference>
<reference evidence="6" key="4">
    <citation type="journal article" date="2014" name="BMC Genomics">
        <title>An improved genome of the model marine alga Ostreococcus tauri unfolds by assessing Illumina de novo assemblies.</title>
        <authorList>
            <person name="Blanc-Mathieu R."/>
            <person name="Verhelst B."/>
            <person name="Derelle E."/>
            <person name="Rombauts S."/>
            <person name="Bouget F.Y."/>
            <person name="Carre I."/>
            <person name="Chateau A."/>
            <person name="Eyre-Walker A."/>
            <person name="Grimsley N."/>
            <person name="Moreau H."/>
            <person name="Piegu B."/>
            <person name="Rivals E."/>
            <person name="Schackwitz W."/>
            <person name="Van de Peer Y."/>
            <person name="Piganeau G."/>
        </authorList>
    </citation>
    <scope>NUCLEOTIDE SEQUENCE</scope>
    <source>
        <strain evidence="6">RCC4221</strain>
    </source>
</reference>
<reference evidence="7" key="5">
    <citation type="submission" date="2017-04" db="EMBL/GenBank/DDBJ databases">
        <title>Population genomics of picophytoplankton unveils novel chromosome hypervariability.</title>
        <authorList>
            <consortium name="DOE Joint Genome Institute"/>
            <person name="Blanc-Mathieu R."/>
            <person name="Krasovec M."/>
            <person name="Hebrard M."/>
            <person name="Yau S."/>
            <person name="Desgranges E."/>
            <person name="Martin J."/>
            <person name="Schackwitz W."/>
            <person name="Kuo A."/>
            <person name="Salin G."/>
            <person name="Donnadieu C."/>
            <person name="Desdevises Y."/>
            <person name="Sanchez-Ferandin S."/>
            <person name="Moreau H."/>
            <person name="Rivals E."/>
            <person name="Grigoriev I.V."/>
            <person name="Grimsley N."/>
            <person name="Eyre-Walker A."/>
            <person name="Piganeau G."/>
        </authorList>
    </citation>
    <scope>NUCLEOTIDE SEQUENCE [LARGE SCALE GENOMIC DNA]</scope>
    <source>
        <strain evidence="7">RCC 1115</strain>
    </source>
</reference>
<keyword evidence="8" id="KW-1185">Reference proteome</keyword>
<evidence type="ECO:0000259" key="4">
    <source>
        <dbReference type="PROSITE" id="PS50222"/>
    </source>
</evidence>
<evidence type="ECO:0000313" key="7">
    <source>
        <dbReference type="EMBL" id="OUS44249.1"/>
    </source>
</evidence>
<dbReference type="GO" id="GO:0005509">
    <property type="term" value="F:calcium ion binding"/>
    <property type="evidence" value="ECO:0007669"/>
    <property type="project" value="InterPro"/>
</dbReference>
<dbReference type="OrthoDB" id="191686at2759"/>
<feature type="domain" description="EF-hand" evidence="4">
    <location>
        <begin position="149"/>
        <end position="184"/>
    </location>
</feature>
<evidence type="ECO:0000313" key="5">
    <source>
        <dbReference type="EMBL" id="ACQ83538.1"/>
    </source>
</evidence>
<dbReference type="AlphaFoldDB" id="Q00UG0"/>
<dbReference type="EMBL" id="KZ155825">
    <property type="protein sequence ID" value="OUS44249.1"/>
    <property type="molecule type" value="Genomic_DNA"/>
</dbReference>
<reference evidence="5" key="3">
    <citation type="submission" date="2009-04" db="EMBL/GenBank/DDBJ databases">
        <authorList>
            <person name="Batistic O."/>
            <person name="Weinl S."/>
            <person name="Kudla J."/>
        </authorList>
    </citation>
    <scope>NUCLEOTIDE SEQUENCE</scope>
    <source>
        <strain evidence="5">Ot01</strain>
    </source>
</reference>
<dbReference type="InterPro" id="IPR018247">
    <property type="entry name" value="EF_Hand_1_Ca_BS"/>
</dbReference>
<dbReference type="FunCoup" id="Q00UG0">
    <property type="interactions" value="853"/>
</dbReference>
<dbReference type="Proteomes" id="UP000195557">
    <property type="component" value="Unassembled WGS sequence"/>
</dbReference>
<dbReference type="STRING" id="70448.Q00UG0"/>
<dbReference type="RefSeq" id="XP_003083540.1">
    <property type="nucleotide sequence ID" value="XM_003083492.1"/>
</dbReference>
<dbReference type="PANTHER" id="PTHR23056">
    <property type="entry name" value="CALCINEURIN B"/>
    <property type="match status" value="1"/>
</dbReference>
<evidence type="ECO:0000313" key="6">
    <source>
        <dbReference type="EMBL" id="CAL58089.1"/>
    </source>
</evidence>
<proteinExistence type="evidence at transcript level"/>
<organism evidence="6 8">
    <name type="scientific">Ostreococcus tauri</name>
    <name type="common">Marine green alga</name>
    <dbReference type="NCBI Taxonomy" id="70448"/>
    <lineage>
        <taxon>Eukaryota</taxon>
        <taxon>Viridiplantae</taxon>
        <taxon>Chlorophyta</taxon>
        <taxon>Mamiellophyceae</taxon>
        <taxon>Mamiellales</taxon>
        <taxon>Bathycoccaceae</taxon>
        <taxon>Ostreococcus</taxon>
    </lineage>
</organism>
<dbReference type="CDD" id="cd00051">
    <property type="entry name" value="EFh"/>
    <property type="match status" value="1"/>
</dbReference>
<dbReference type="InterPro" id="IPR011992">
    <property type="entry name" value="EF-hand-dom_pair"/>
</dbReference>
<reference evidence="6 8" key="1">
    <citation type="journal article" date="2006" name="Proc. Natl. Acad. Sci. U.S.A.">
        <title>Genome analysis of the smallest free-living eukaryote Ostreococcus tauri unveils many unique features.</title>
        <authorList>
            <person name="Derelle E."/>
            <person name="Ferraz C."/>
            <person name="Rombauts S."/>
            <person name="Rouze P."/>
            <person name="Worden A.Z."/>
            <person name="Robbens S."/>
            <person name="Partensky F."/>
            <person name="Degroeve S."/>
            <person name="Echeynie S."/>
            <person name="Cooke R."/>
            <person name="Saeys Y."/>
            <person name="Wuyts J."/>
            <person name="Jabbari K."/>
            <person name="Bowler C."/>
            <person name="Panaud O."/>
            <person name="Piegu B."/>
            <person name="Ball S.G."/>
            <person name="Ral J.-P."/>
            <person name="Bouget F.-Y."/>
            <person name="Piganeau G."/>
            <person name="De Baets B."/>
            <person name="Picard A."/>
            <person name="Delseny M."/>
            <person name="Demaille J."/>
            <person name="Van de Peer Y."/>
            <person name="Moreau H."/>
        </authorList>
    </citation>
    <scope>NUCLEOTIDE SEQUENCE [LARGE SCALE GENOMIC DNA]</scope>
    <source>
        <strain evidence="6 8">OTTH0595</strain>
    </source>
</reference>
<keyword evidence="1" id="KW-0677">Repeat</keyword>
<dbReference type="PANTHER" id="PTHR23056:SF110">
    <property type="entry name" value="CALMODULIN"/>
    <property type="match status" value="1"/>
</dbReference>
<dbReference type="EMBL" id="FJ901250">
    <property type="protein sequence ID" value="ACQ83538.1"/>
    <property type="molecule type" value="mRNA"/>
</dbReference>
<dbReference type="InterPro" id="IPR002048">
    <property type="entry name" value="EF_hand_dom"/>
</dbReference>
<comment type="similarity">
    <text evidence="3">Belongs to the calcineurin regulatory subunit family.</text>
</comment>
<keyword evidence="2" id="KW-0106">Calcium</keyword>
<accession>A0A1Y5I423</accession>
<feature type="domain" description="EF-hand" evidence="4">
    <location>
        <begin position="67"/>
        <end position="102"/>
    </location>
</feature>
<dbReference type="OMA" id="SIANCCD"/>
<evidence type="ECO:0000313" key="8">
    <source>
        <dbReference type="Proteomes" id="UP000009170"/>
    </source>
</evidence>
<name>Q00UG0_OSTTA</name>
<dbReference type="Pfam" id="PF13833">
    <property type="entry name" value="EF-hand_8"/>
    <property type="match status" value="1"/>
</dbReference>
<dbReference type="KEGG" id="ota:OT_ostta16g00920"/>
<dbReference type="SUPFAM" id="SSF47473">
    <property type="entry name" value="EF-hand"/>
    <property type="match status" value="1"/>
</dbReference>
<dbReference type="EMBL" id="CAID01000016">
    <property type="protein sequence ID" value="CAL58089.1"/>
    <property type="molecule type" value="Genomic_DNA"/>
</dbReference>
<reference evidence="5" key="2">
    <citation type="journal article" date="2009" name="New Phytol.">
        <title>The CBL-CIPK Ca(2+)-decoding signaling network: function and perspectives.</title>
        <authorList>
            <person name="Weinl S."/>
            <person name="Kudla J."/>
        </authorList>
    </citation>
    <scope>NUCLEOTIDE SEQUENCE</scope>
    <source>
        <strain evidence="5">Ot01</strain>
    </source>
</reference>
<evidence type="ECO:0000256" key="1">
    <source>
        <dbReference type="ARBA" id="ARBA00022737"/>
    </source>
</evidence>
<dbReference type="Pfam" id="PF13499">
    <property type="entry name" value="EF-hand_7"/>
    <property type="match status" value="1"/>
</dbReference>
<gene>
    <name evidence="5" type="primary">CBL01</name>
    <name evidence="7" type="ORF">BE221DRAFT_78206</name>
    <name evidence="6" type="ORF">OT_ostta16g00920</name>
</gene>
<accession>Q00UG0</accession>
<protein>
    <submittedName>
        <fullName evidence="5">Calcineurin B-like protein 01</fullName>
    </submittedName>
    <submittedName>
        <fullName evidence="6">EF-Hand 1, calcium-binding site</fullName>
    </submittedName>
</protein>
<dbReference type="PROSITE" id="PS50222">
    <property type="entry name" value="EF_HAND_2"/>
    <property type="match status" value="3"/>
</dbReference>
<feature type="domain" description="EF-hand" evidence="4">
    <location>
        <begin position="104"/>
        <end position="139"/>
    </location>
</feature>
<evidence type="ECO:0000256" key="2">
    <source>
        <dbReference type="ARBA" id="ARBA00022837"/>
    </source>
</evidence>
<evidence type="ECO:0000256" key="3">
    <source>
        <dbReference type="ARBA" id="ARBA00023774"/>
    </source>
</evidence>
<accession>A0A454XRA9</accession>
<dbReference type="InterPro" id="IPR045198">
    <property type="entry name" value="CNBL1-10"/>
</dbReference>